<keyword evidence="6 11" id="KW-0808">Transferase</keyword>
<evidence type="ECO:0000256" key="2">
    <source>
        <dbReference type="ARBA" id="ARBA00005684"/>
    </source>
</evidence>
<dbReference type="EMBL" id="LOJF01000001">
    <property type="protein sequence ID" value="KUH58978.1"/>
    <property type="molecule type" value="Genomic_DNA"/>
</dbReference>
<dbReference type="InterPro" id="IPR003385">
    <property type="entry name" value="Glyco_hydro_77"/>
</dbReference>
<evidence type="ECO:0000256" key="5">
    <source>
        <dbReference type="ARBA" id="ARBA00022676"/>
    </source>
</evidence>
<dbReference type="InterPro" id="IPR045857">
    <property type="entry name" value="O16G_dom_2"/>
</dbReference>
<comment type="catalytic activity">
    <reaction evidence="1">
        <text>Transfers a segment of a (1-&gt;4)-alpha-D-glucan to a new position in an acceptor, which may be glucose or a (1-&gt;4)-alpha-D-glucan.</text>
        <dbReference type="EC" id="2.4.1.25"/>
    </reaction>
</comment>
<dbReference type="InterPro" id="IPR013780">
    <property type="entry name" value="Glyco_hydro_b"/>
</dbReference>
<comment type="similarity">
    <text evidence="2">Belongs to the disproportionating enzyme family.</text>
</comment>
<dbReference type="OrthoDB" id="9811841at2"/>
<dbReference type="GO" id="GO:0005975">
    <property type="term" value="P:carbohydrate metabolic process"/>
    <property type="evidence" value="ECO:0007669"/>
    <property type="project" value="InterPro"/>
</dbReference>
<organism evidence="11 12">
    <name type="scientific">Tractidigestivibacter scatoligenes</name>
    <name type="common">Olsenella scatoligenes</name>
    <dbReference type="NCBI Taxonomy" id="1299998"/>
    <lineage>
        <taxon>Bacteria</taxon>
        <taxon>Bacillati</taxon>
        <taxon>Actinomycetota</taxon>
        <taxon>Coriobacteriia</taxon>
        <taxon>Coriobacteriales</taxon>
        <taxon>Atopobiaceae</taxon>
        <taxon>Tractidigestivibacter</taxon>
    </lineage>
</organism>
<evidence type="ECO:0000313" key="12">
    <source>
        <dbReference type="Proteomes" id="UP000054078"/>
    </source>
</evidence>
<dbReference type="SUPFAM" id="SSF51445">
    <property type="entry name" value="(Trans)glycosidases"/>
    <property type="match status" value="2"/>
</dbReference>
<evidence type="ECO:0000256" key="7">
    <source>
        <dbReference type="ARBA" id="ARBA00023277"/>
    </source>
</evidence>
<accession>A0A124EGZ0</accession>
<dbReference type="Gene3D" id="3.90.400.10">
    <property type="entry name" value="Oligo-1,6-glucosidase, Domain 2"/>
    <property type="match status" value="1"/>
</dbReference>
<dbReference type="PANTHER" id="PTHR32438:SF5">
    <property type="entry name" value="4-ALPHA-GLUCANOTRANSFERASE DPE1, CHLOROPLASTIC_AMYLOPLASTIC"/>
    <property type="match status" value="1"/>
</dbReference>
<dbReference type="Gene3D" id="3.20.20.80">
    <property type="entry name" value="Glycosidases"/>
    <property type="match status" value="3"/>
</dbReference>
<dbReference type="PANTHER" id="PTHR32438">
    <property type="entry name" value="4-ALPHA-GLUCANOTRANSFERASE DPE1, CHLOROPLASTIC/AMYLOPLASTIC"/>
    <property type="match status" value="1"/>
</dbReference>
<dbReference type="Pfam" id="PF02446">
    <property type="entry name" value="Glyco_hydro_77"/>
    <property type="match status" value="2"/>
</dbReference>
<evidence type="ECO:0000259" key="10">
    <source>
        <dbReference type="SMART" id="SM00642"/>
    </source>
</evidence>
<proteinExistence type="inferred from homology"/>
<feature type="domain" description="Glycosyl hydrolase family 13 catalytic" evidence="10">
    <location>
        <begin position="137"/>
        <end position="552"/>
    </location>
</feature>
<dbReference type="STRING" id="1299998.AUL39_01140"/>
<dbReference type="Proteomes" id="UP000054078">
    <property type="component" value="Unassembled WGS sequence"/>
</dbReference>
<gene>
    <name evidence="11" type="ORF">AUL39_01140</name>
</gene>
<evidence type="ECO:0000256" key="9">
    <source>
        <dbReference type="ARBA" id="ARBA00031501"/>
    </source>
</evidence>
<evidence type="ECO:0000256" key="6">
    <source>
        <dbReference type="ARBA" id="ARBA00022679"/>
    </source>
</evidence>
<dbReference type="GO" id="GO:0004134">
    <property type="term" value="F:4-alpha-glucanotransferase activity"/>
    <property type="evidence" value="ECO:0007669"/>
    <property type="project" value="UniProtKB-EC"/>
</dbReference>
<evidence type="ECO:0000256" key="1">
    <source>
        <dbReference type="ARBA" id="ARBA00000439"/>
    </source>
</evidence>
<dbReference type="InterPro" id="IPR017853">
    <property type="entry name" value="GH"/>
</dbReference>
<reference evidence="11 12" key="1">
    <citation type="submission" date="2015-12" db="EMBL/GenBank/DDBJ databases">
        <title>Draft Genome Sequence of Olsenella scatoligenes SK9K4T; a Producer of 3-Methylindole- (skatole) and 4-Methylphenol- (p-cresol) Isolated from Pig Feces.</title>
        <authorList>
            <person name="Li X."/>
            <person name="Borg B."/>
            <person name="Canibe N."/>
        </authorList>
    </citation>
    <scope>NUCLEOTIDE SEQUENCE [LARGE SCALE GENOMIC DNA]</scope>
    <source>
        <strain evidence="11 12">SK9K4</strain>
    </source>
</reference>
<dbReference type="EC" id="2.4.1.25" evidence="3"/>
<dbReference type="SMART" id="SM00642">
    <property type="entry name" value="Aamy"/>
    <property type="match status" value="1"/>
</dbReference>
<dbReference type="Gene3D" id="2.60.40.1180">
    <property type="entry name" value="Golgi alpha-mannosidase II"/>
    <property type="match status" value="1"/>
</dbReference>
<dbReference type="RefSeq" id="WP_059052795.1">
    <property type="nucleotide sequence ID" value="NZ_LOJF01000001.1"/>
</dbReference>
<dbReference type="AlphaFoldDB" id="A0A124EGZ0"/>
<keyword evidence="7" id="KW-0119">Carbohydrate metabolism</keyword>
<protein>
    <recommendedName>
        <fullName evidence="4">4-alpha-glucanotransferase</fullName>
        <ecNumber evidence="3">2.4.1.25</ecNumber>
    </recommendedName>
    <alternativeName>
        <fullName evidence="8">Amylomaltase</fullName>
    </alternativeName>
    <alternativeName>
        <fullName evidence="9">Disproportionating enzyme</fullName>
    </alternativeName>
</protein>
<dbReference type="SUPFAM" id="SSF51011">
    <property type="entry name" value="Glycosyl hydrolase domain"/>
    <property type="match status" value="1"/>
</dbReference>
<evidence type="ECO:0000256" key="4">
    <source>
        <dbReference type="ARBA" id="ARBA00020295"/>
    </source>
</evidence>
<sequence length="1091" mass="122454">MKARHVTSEREYRDPFGAVRLGGAVTVGIDVWDDEVVFCTLRTWTDGVGERLLEMHGEKRGGVTHFSVTFTPDRTGIIWYSFDIEASDGAVWRYGAQPGWTTGEGAFAYGDPPSFQITVYKQRAIQPNWYRGGIVYQVFPDRFARGKDWRHRADVAMERPHIAGPGRTVIDDWSTPPTYDKDENGRIKRWDFYGGTLEGVREKLRYLKDLGVTVIYLNPIFEAASNHRYDTGDYMAIDPMLGDEESFRRLCVDAEEMGISVILDGVFNHTGCDSRYFNKYGNYPDSVGAYQSTDSVYRSWYTFHDDGTYDSWWGVDDLPAINENDPSYHEFICGREGVVRRWLRDGARGWRLDVADELPDSFIADIKHAVLAEKPDGLLIGEVWEDASNKTAYGSLRQYFEGSELDGTMNYPLREGLLAFMRNEIGAQELTRRLEQLGENYPGQALYSELNLLGSHDRERLFTTLGGAPNPDTLSESERASYRLDPGQRNLAKSRLWAITLLQMTLPGVPCIYYGDERGMEGFRDPYNRAAYPWGGGDKDCFDIYRNAIAVRKTLDVLVDGRFNPFAVGDDVFGFWRRSRTKSDCVCVLVNASLKDSHTVRVPIESGMEVSDVVSGRDPKVSQGQAEVFLWPLGTAVLHFHRHERLQKPLERGMGVLCHVTSVPNNGKPGTLGAPAKRFVDWLASCGQRYWQVLPVNPTDEFGSPYAGLAANAGNVALLERDPEEVFADDSLFGDGRFAEFCDDNDYWLTPYATFCALKDKFDDAPWQAWPEHYRSYSPRLADDPELVPGIEAARKLQFEFQLEWNELRAYANKRGVRIVGDMPMYVSADSADVWSEPDIFDLDENGHAAMQAGAPADQLSAEGQLWGNPTYDWDVLRSDGYDWWLRRLDRAFKLYDYVRLDHFIGFSSYYEIEAGKPATEGAYAFGPGANLFRAANKLFGGLPLIAEDLGNVTPAVRALIAETGVPGMSIVQFADQDVRNEFTPNRGSVVYTGTHDTETLVGWCSRSFADGDAEKAAEVARDIERRTVGVENDVVIMPLQDVLLLGNEARMNVPGVAEGNWAWQADAADVEAAAAWLRELADDSGRATGK</sequence>
<evidence type="ECO:0000313" key="11">
    <source>
        <dbReference type="EMBL" id="KUH58978.1"/>
    </source>
</evidence>
<dbReference type="InterPro" id="IPR006047">
    <property type="entry name" value="GH13_cat_dom"/>
</dbReference>
<evidence type="ECO:0000256" key="3">
    <source>
        <dbReference type="ARBA" id="ARBA00012560"/>
    </source>
</evidence>
<dbReference type="CDD" id="cd11338">
    <property type="entry name" value="AmyAc_CMD"/>
    <property type="match status" value="1"/>
</dbReference>
<keyword evidence="5" id="KW-0328">Glycosyltransferase</keyword>
<comment type="caution">
    <text evidence="11">The sequence shown here is derived from an EMBL/GenBank/DDBJ whole genome shotgun (WGS) entry which is preliminary data.</text>
</comment>
<evidence type="ECO:0000256" key="8">
    <source>
        <dbReference type="ARBA" id="ARBA00031423"/>
    </source>
</evidence>
<keyword evidence="12" id="KW-1185">Reference proteome</keyword>
<dbReference type="Pfam" id="PF00128">
    <property type="entry name" value="Alpha-amylase"/>
    <property type="match status" value="1"/>
</dbReference>
<name>A0A124EGZ0_TRASO</name>